<evidence type="ECO:0000313" key="19">
    <source>
        <dbReference type="Proteomes" id="UP000065504"/>
    </source>
</evidence>
<dbReference type="RefSeq" id="WP_010092875.1">
    <property type="nucleotide sequence ID" value="NZ_CM003771.1"/>
</dbReference>
<evidence type="ECO:0000313" key="11">
    <source>
        <dbReference type="EMBL" id="AOJ75298.1"/>
    </source>
</evidence>
<feature type="binding site" evidence="8">
    <location>
        <position position="134"/>
    </location>
    <ligand>
        <name>substrate</name>
    </ligand>
</feature>
<dbReference type="Proteomes" id="UP000065504">
    <property type="component" value="Unassembled WGS sequence"/>
</dbReference>
<feature type="binding site" evidence="8">
    <location>
        <begin position="236"/>
        <end position="238"/>
    </location>
    <ligand>
        <name>substrate</name>
    </ligand>
</feature>
<keyword evidence="9" id="KW-1133">Transmembrane helix</keyword>
<evidence type="ECO:0000313" key="21">
    <source>
        <dbReference type="Proteomes" id="UP000183667"/>
    </source>
</evidence>
<dbReference type="EMBL" id="CP013420">
    <property type="protein sequence ID" value="AOJ75298.1"/>
    <property type="molecule type" value="Genomic_DNA"/>
</dbReference>
<comment type="similarity">
    <text evidence="1">Belongs to the peptidase S1C family.</text>
</comment>
<dbReference type="EMBL" id="LNJU01000001">
    <property type="protein sequence ID" value="KWZ59468.1"/>
    <property type="molecule type" value="Genomic_DNA"/>
</dbReference>
<feature type="active site" description="Charge relay system" evidence="7">
    <location>
        <position position="164"/>
    </location>
</feature>
<dbReference type="CDD" id="cd10839">
    <property type="entry name" value="cpPDZ1_DegP-like"/>
    <property type="match status" value="1"/>
</dbReference>
<dbReference type="Proteomes" id="UP000243680">
    <property type="component" value="Chromosome 1"/>
</dbReference>
<dbReference type="InterPro" id="IPR001478">
    <property type="entry name" value="PDZ"/>
</dbReference>
<evidence type="ECO:0000256" key="9">
    <source>
        <dbReference type="SAM" id="Phobius"/>
    </source>
</evidence>
<feature type="active site" description="Charge relay system" evidence="7">
    <location>
        <position position="238"/>
    </location>
</feature>
<dbReference type="EMBL" id="LPAD01000049">
    <property type="protein sequence ID" value="KVN86890.1"/>
    <property type="molecule type" value="Genomic_DNA"/>
</dbReference>
<dbReference type="PROSITE" id="PS50106">
    <property type="entry name" value="PDZ"/>
    <property type="match status" value="1"/>
</dbReference>
<reference evidence="17 18" key="1">
    <citation type="submission" date="2015-11" db="EMBL/GenBank/DDBJ databases">
        <title>Expanding the genomic diversity of Burkholderia species for the development of highly accurate diagnostics.</title>
        <authorList>
            <person name="Sahl J."/>
            <person name="Keim P."/>
            <person name="Wagner D."/>
        </authorList>
    </citation>
    <scope>NUCLEOTIDE SEQUENCE [LARGE SCALE GENOMIC DNA]</scope>
    <source>
        <strain evidence="12 17">MSMB1585WGS</strain>
        <strain evidence="13 18">MSMB2087WGS</strain>
        <strain evidence="14 19">MSMB782WGS</strain>
    </source>
</reference>
<evidence type="ECO:0000313" key="18">
    <source>
        <dbReference type="Proteomes" id="UP000060630"/>
    </source>
</evidence>
<evidence type="ECO:0000313" key="15">
    <source>
        <dbReference type="EMBL" id="KWZ59468.1"/>
    </source>
</evidence>
<dbReference type="SMART" id="SM00228">
    <property type="entry name" value="PDZ"/>
    <property type="match status" value="1"/>
</dbReference>
<feature type="domain" description="PDZ" evidence="10">
    <location>
        <begin position="308"/>
        <end position="350"/>
    </location>
</feature>
<evidence type="ECO:0000313" key="12">
    <source>
        <dbReference type="EMBL" id="KVN86890.1"/>
    </source>
</evidence>
<evidence type="ECO:0000256" key="5">
    <source>
        <dbReference type="ARBA" id="ARBA00022801"/>
    </source>
</evidence>
<dbReference type="NCBIfam" id="TIGR02037">
    <property type="entry name" value="degP_htrA_DO"/>
    <property type="match status" value="1"/>
</dbReference>
<keyword evidence="4" id="KW-0677">Repeat</keyword>
<reference evidence="16" key="5">
    <citation type="submission" date="2016-08" db="EMBL/GenBank/DDBJ databases">
        <authorList>
            <person name="Price E.P."/>
            <person name="Currie B.J."/>
            <person name="Wagner D.M."/>
        </authorList>
    </citation>
    <scope>NUCLEOTIDE SEQUENCE</scope>
    <source>
        <strain evidence="16">MSMB0103</strain>
    </source>
</reference>
<evidence type="ECO:0000313" key="16">
    <source>
        <dbReference type="EMBL" id="OJA47547.1"/>
    </source>
</evidence>
<dbReference type="AlphaFoldDB" id="A0A105P0S6"/>
<keyword evidence="5" id="KW-0378">Hydrolase</keyword>
<dbReference type="InterPro" id="IPR001940">
    <property type="entry name" value="Peptidase_S1C"/>
</dbReference>
<dbReference type="Gene3D" id="2.30.42.10">
    <property type="match status" value="1"/>
</dbReference>
<keyword evidence="3" id="KW-0732">Signal</keyword>
<dbReference type="Pfam" id="PF13365">
    <property type="entry name" value="Trypsin_2"/>
    <property type="match status" value="1"/>
</dbReference>
<dbReference type="GO" id="GO:0006508">
    <property type="term" value="P:proteolysis"/>
    <property type="evidence" value="ECO:0007669"/>
    <property type="project" value="UniProtKB-KW"/>
</dbReference>
<accession>A0A105P0S6</accession>
<dbReference type="Proteomes" id="UP000057910">
    <property type="component" value="Unassembled WGS sequence"/>
</dbReference>
<keyword evidence="2" id="KW-0645">Protease</keyword>
<dbReference type="EMBL" id="MEAU01000015">
    <property type="protein sequence ID" value="OJA47547.1"/>
    <property type="molecule type" value="Genomic_DNA"/>
</dbReference>
<feature type="active site" description="Charge relay system" evidence="7">
    <location>
        <position position="134"/>
    </location>
</feature>
<evidence type="ECO:0000259" key="10">
    <source>
        <dbReference type="PROSITE" id="PS50106"/>
    </source>
</evidence>
<evidence type="ECO:0000256" key="6">
    <source>
        <dbReference type="ARBA" id="ARBA00022825"/>
    </source>
</evidence>
<dbReference type="PANTHER" id="PTHR22939:SF129">
    <property type="entry name" value="SERINE PROTEASE HTRA2, MITOCHONDRIAL"/>
    <property type="match status" value="1"/>
</dbReference>
<evidence type="ECO:0000256" key="8">
    <source>
        <dbReference type="PIRSR" id="PIRSR611782-2"/>
    </source>
</evidence>
<evidence type="ECO:0000313" key="13">
    <source>
        <dbReference type="EMBL" id="KWA84441.1"/>
    </source>
</evidence>
<dbReference type="PRINTS" id="PR00834">
    <property type="entry name" value="PROTEASES2C"/>
</dbReference>
<sequence>MLRRFWLFFAQAVTVLLALMFIVVTLKPQWLQRQGQLGKQLATPIVALREVAPGIGGAPATTSYADAAQKAMPAVVNVFSSKDGSLPPDPRAKDPLFRYFFGDRNARKQQDEPAANLGSGVIVSPEGYILTNQHVVDGADQIEVALADGRTATAKVIGIDPETDLAVLKINMTDLPTITLGRSDQSRVGDVVLAIGNPFGVGQTVTMGIISALGRNHLGINTFENFIQTDAPINPGNSGGALVDVNGNLLGINTAIYSRSGGSLGIGFAIPVSTARTVLESIITTGSVTRGWIGVEPQDVTPEIAESFGLQQKSGAIVAGVLQGGPADKAGIKPGDILVSVNGEEITDTTKLLNVVAQIKPGATAKVHVVRKGKELDVHVMIGKRPPPPKQALDEQDSDTE</sequence>
<dbReference type="FunFam" id="2.40.10.10:FF:000001">
    <property type="entry name" value="Periplasmic serine protease DegS"/>
    <property type="match status" value="1"/>
</dbReference>
<dbReference type="Proteomes" id="UP000070119">
    <property type="component" value="Chromosome 1"/>
</dbReference>
<dbReference type="InterPro" id="IPR009003">
    <property type="entry name" value="Peptidase_S1_PA"/>
</dbReference>
<dbReference type="Gene3D" id="2.40.10.120">
    <property type="match status" value="1"/>
</dbReference>
<evidence type="ECO:0000313" key="17">
    <source>
        <dbReference type="Proteomes" id="UP000057910"/>
    </source>
</evidence>
<evidence type="ECO:0000313" key="22">
    <source>
        <dbReference type="Proteomes" id="UP000243680"/>
    </source>
</evidence>
<reference evidence="11 22" key="3">
    <citation type="submission" date="2015-12" db="EMBL/GenBank/DDBJ databases">
        <title>Diversity of Burkholderia near neighbor genomes.</title>
        <authorList>
            <person name="Sahl J."/>
            <person name="Wagner D."/>
            <person name="Keim P."/>
        </authorList>
    </citation>
    <scope>NUCLEOTIDE SEQUENCE [LARGE SCALE GENOMIC DNA]</scope>
    <source>
        <strain evidence="11 22">MSMB0783</strain>
    </source>
</reference>
<keyword evidence="6" id="KW-0720">Serine protease</keyword>
<dbReference type="Proteomes" id="UP000060630">
    <property type="component" value="Unassembled WGS sequence"/>
</dbReference>
<feature type="binding site" evidence="8">
    <location>
        <position position="164"/>
    </location>
    <ligand>
        <name>substrate</name>
    </ligand>
</feature>
<evidence type="ECO:0000256" key="1">
    <source>
        <dbReference type="ARBA" id="ARBA00010541"/>
    </source>
</evidence>
<evidence type="ECO:0000256" key="7">
    <source>
        <dbReference type="PIRSR" id="PIRSR611782-1"/>
    </source>
</evidence>
<reference evidence="15 20" key="2">
    <citation type="submission" date="2015-11" db="EMBL/GenBank/DDBJ databases">
        <authorList>
            <person name="Sahl J."/>
            <person name="Wagner D."/>
            <person name="Keim P."/>
        </authorList>
    </citation>
    <scope>NUCLEOTIDE SEQUENCE [LARGE SCALE GENOMIC DNA]</scope>
    <source>
        <strain evidence="15 20">MSMB1157</strain>
    </source>
</reference>
<dbReference type="SUPFAM" id="SSF50156">
    <property type="entry name" value="PDZ domain-like"/>
    <property type="match status" value="1"/>
</dbReference>
<dbReference type="EMBL" id="LPLU01000053">
    <property type="protein sequence ID" value="KWK78636.1"/>
    <property type="molecule type" value="Genomic_DNA"/>
</dbReference>
<dbReference type="GO" id="GO:0004252">
    <property type="term" value="F:serine-type endopeptidase activity"/>
    <property type="evidence" value="ECO:0007669"/>
    <property type="project" value="InterPro"/>
</dbReference>
<feature type="transmembrane region" description="Helical" evidence="9">
    <location>
        <begin position="6"/>
        <end position="26"/>
    </location>
</feature>
<dbReference type="Proteomes" id="UP000183667">
    <property type="component" value="Unassembled WGS sequence"/>
</dbReference>
<evidence type="ECO:0000313" key="20">
    <source>
        <dbReference type="Proteomes" id="UP000070119"/>
    </source>
</evidence>
<evidence type="ECO:0000313" key="14">
    <source>
        <dbReference type="EMBL" id="KWK78636.1"/>
    </source>
</evidence>
<evidence type="ECO:0000256" key="2">
    <source>
        <dbReference type="ARBA" id="ARBA00022670"/>
    </source>
</evidence>
<dbReference type="InterPro" id="IPR011782">
    <property type="entry name" value="Pept_S1C_Do"/>
</dbReference>
<evidence type="ECO:0000256" key="3">
    <source>
        <dbReference type="ARBA" id="ARBA00022729"/>
    </source>
</evidence>
<dbReference type="Pfam" id="PF13180">
    <property type="entry name" value="PDZ_2"/>
    <property type="match status" value="1"/>
</dbReference>
<dbReference type="SUPFAM" id="SSF50494">
    <property type="entry name" value="Trypsin-like serine proteases"/>
    <property type="match status" value="1"/>
</dbReference>
<protein>
    <submittedName>
        <fullName evidence="15">2-alkenal reductase</fullName>
    </submittedName>
</protein>
<gene>
    <name evidence="16" type="ORF">BGV66_12355</name>
    <name evidence="11" type="ORF">WJ35_09590</name>
    <name evidence="12" type="ORF">WJ68_08975</name>
    <name evidence="15" type="ORF">WK57_02030</name>
    <name evidence="13" type="ORF">WL29_20215</name>
    <name evidence="14" type="ORF">WM16_09900</name>
</gene>
<dbReference type="PANTHER" id="PTHR22939">
    <property type="entry name" value="SERINE PROTEASE FAMILY S1C HTRA-RELATED"/>
    <property type="match status" value="1"/>
</dbReference>
<keyword evidence="9" id="KW-0472">Membrane</keyword>
<reference evidence="21" key="4">
    <citation type="submission" date="2016-08" db="EMBL/GenBank/DDBJ databases">
        <title>Population biology and virulence potential of Burkholderia ubonensis.</title>
        <authorList>
            <person name="Price E.P."/>
            <person name="Currie B.J."/>
            <person name="Wagner D.M."/>
        </authorList>
    </citation>
    <scope>NUCLEOTIDE SEQUENCE [LARGE SCALE GENOMIC DNA]</scope>
    <source>
        <strain evidence="21">MSMB0103</strain>
    </source>
</reference>
<dbReference type="EMBL" id="LPHD01000046">
    <property type="protein sequence ID" value="KWA84441.1"/>
    <property type="molecule type" value="Genomic_DNA"/>
</dbReference>
<organism evidence="15 20">
    <name type="scientific">Burkholderia ubonensis</name>
    <dbReference type="NCBI Taxonomy" id="101571"/>
    <lineage>
        <taxon>Bacteria</taxon>
        <taxon>Pseudomonadati</taxon>
        <taxon>Pseudomonadota</taxon>
        <taxon>Betaproteobacteria</taxon>
        <taxon>Burkholderiales</taxon>
        <taxon>Burkholderiaceae</taxon>
        <taxon>Burkholderia</taxon>
        <taxon>Burkholderia cepacia complex</taxon>
    </lineage>
</organism>
<proteinExistence type="inferred from homology"/>
<dbReference type="InterPro" id="IPR036034">
    <property type="entry name" value="PDZ_sf"/>
</dbReference>
<evidence type="ECO:0000256" key="4">
    <source>
        <dbReference type="ARBA" id="ARBA00022737"/>
    </source>
</evidence>
<name>A0A105P0S6_9BURK</name>
<keyword evidence="9" id="KW-0812">Transmembrane</keyword>